<organism evidence="1 2">
    <name type="scientific">Saccharospirillum salsuginis</name>
    <dbReference type="NCBI Taxonomy" id="418750"/>
    <lineage>
        <taxon>Bacteria</taxon>
        <taxon>Pseudomonadati</taxon>
        <taxon>Pseudomonadota</taxon>
        <taxon>Gammaproteobacteria</taxon>
        <taxon>Oceanospirillales</taxon>
        <taxon>Saccharospirillaceae</taxon>
        <taxon>Saccharospirillum</taxon>
    </lineage>
</organism>
<reference evidence="1" key="1">
    <citation type="journal article" date="2014" name="Int. J. Syst. Evol. Microbiol.">
        <title>Complete genome sequence of Corynebacterium casei LMG S-19264T (=DSM 44701T), isolated from a smear-ripened cheese.</title>
        <authorList>
            <consortium name="US DOE Joint Genome Institute (JGI-PGF)"/>
            <person name="Walter F."/>
            <person name="Albersmeier A."/>
            <person name="Kalinowski J."/>
            <person name="Ruckert C."/>
        </authorList>
    </citation>
    <scope>NUCLEOTIDE SEQUENCE</scope>
    <source>
        <strain evidence="1">KCTC 22169</strain>
    </source>
</reference>
<dbReference type="AlphaFoldDB" id="A0A918N6X1"/>
<dbReference type="EMBL" id="BMXR01000001">
    <property type="protein sequence ID" value="GGX41973.1"/>
    <property type="molecule type" value="Genomic_DNA"/>
</dbReference>
<evidence type="ECO:0000313" key="1">
    <source>
        <dbReference type="EMBL" id="GGX41973.1"/>
    </source>
</evidence>
<reference evidence="1" key="2">
    <citation type="submission" date="2020-09" db="EMBL/GenBank/DDBJ databases">
        <authorList>
            <person name="Sun Q."/>
            <person name="Kim S."/>
        </authorList>
    </citation>
    <scope>NUCLEOTIDE SEQUENCE</scope>
    <source>
        <strain evidence="1">KCTC 22169</strain>
    </source>
</reference>
<accession>A0A918N6X1</accession>
<proteinExistence type="predicted"/>
<sequence length="70" mass="7834">MGTAHHGKDKESQEVLGCFRGRFYFYGGRCPPYLATQFGAWFELRAWGVGVDPGGDVRSMDAAVKPTWTY</sequence>
<dbReference type="Proteomes" id="UP000626148">
    <property type="component" value="Unassembled WGS sequence"/>
</dbReference>
<protein>
    <submittedName>
        <fullName evidence="1">Uncharacterized protein</fullName>
    </submittedName>
</protein>
<comment type="caution">
    <text evidence="1">The sequence shown here is derived from an EMBL/GenBank/DDBJ whole genome shotgun (WGS) entry which is preliminary data.</text>
</comment>
<gene>
    <name evidence="1" type="ORF">GCM10007392_06120</name>
</gene>
<evidence type="ECO:0000313" key="2">
    <source>
        <dbReference type="Proteomes" id="UP000626148"/>
    </source>
</evidence>
<keyword evidence="2" id="KW-1185">Reference proteome</keyword>
<name>A0A918N6X1_9GAMM</name>